<name>A0A6M4A9M5_9BURK</name>
<dbReference type="InterPro" id="IPR011990">
    <property type="entry name" value="TPR-like_helical_dom_sf"/>
</dbReference>
<keyword evidence="1" id="KW-0802">TPR repeat</keyword>
<evidence type="ECO:0000313" key="2">
    <source>
        <dbReference type="EMBL" id="QJQ07598.1"/>
    </source>
</evidence>
<evidence type="ECO:0000313" key="3">
    <source>
        <dbReference type="Proteomes" id="UP000274350"/>
    </source>
</evidence>
<protein>
    <submittedName>
        <fullName evidence="2">Type IV pilus biogenesis/stability protein PilW</fullName>
    </submittedName>
</protein>
<dbReference type="OrthoDB" id="9814042at2"/>
<reference evidence="2 3" key="1">
    <citation type="journal article" date="2019" name="Int. J. Syst. Evol. Microbiol.">
        <title>Undibacterium piscinae sp. nov., isolated from Korean shiner intestine.</title>
        <authorList>
            <person name="Lee S.Y."/>
            <person name="Kang W."/>
            <person name="Kim P.S."/>
            <person name="Kim H.S."/>
            <person name="Sung H."/>
            <person name="Shin N.R."/>
            <person name="Whon T.W."/>
            <person name="Yun J.H."/>
            <person name="Lee J.Y."/>
            <person name="Lee J.Y."/>
            <person name="Jung M.J."/>
            <person name="Jeong Y.S."/>
            <person name="Tak E.J."/>
            <person name="Han J.E."/>
            <person name="Hyun D.W."/>
            <person name="Kang M.S."/>
            <person name="Lee K.E."/>
            <person name="Lee B.H."/>
            <person name="Bae J.W."/>
        </authorList>
    </citation>
    <scope>NUCLEOTIDE SEQUENCE [LARGE SCALE GENOMIC DNA]</scope>
    <source>
        <strain evidence="2 3">S11R28</strain>
    </source>
</reference>
<dbReference type="PROSITE" id="PS50005">
    <property type="entry name" value="TPR"/>
    <property type="match status" value="2"/>
</dbReference>
<dbReference type="PANTHER" id="PTHR44809">
    <property type="match status" value="1"/>
</dbReference>
<dbReference type="EMBL" id="CP051152">
    <property type="protein sequence ID" value="QJQ07598.1"/>
    <property type="molecule type" value="Genomic_DNA"/>
</dbReference>
<dbReference type="InterPro" id="IPR013360">
    <property type="entry name" value="Pilus_4_PilW"/>
</dbReference>
<dbReference type="SUPFAM" id="SSF48452">
    <property type="entry name" value="TPR-like"/>
    <property type="match status" value="1"/>
</dbReference>
<dbReference type="InterPro" id="IPR052943">
    <property type="entry name" value="TMTC_O-mannosyl-trnsfr"/>
</dbReference>
<keyword evidence="3" id="KW-1185">Reference proteome</keyword>
<feature type="repeat" description="TPR" evidence="1">
    <location>
        <begin position="73"/>
        <end position="106"/>
    </location>
</feature>
<dbReference type="PANTHER" id="PTHR44809:SF1">
    <property type="entry name" value="PROTEIN O-MANNOSYL-TRANSFERASE TMTC1"/>
    <property type="match status" value="1"/>
</dbReference>
<evidence type="ECO:0000256" key="1">
    <source>
        <dbReference type="PROSITE-ProRule" id="PRU00339"/>
    </source>
</evidence>
<sequence length="257" mass="28840">MLLGALFALILSACANRTLEGSQSDAAPTAEKQESQNRSSIRMQLAVGYYQQGLHKVALEEIKQALQVSPDLVDAYSLRALIFMDTGEIQAAEDNFLRAIRLAPGNSDLANNYGWFLCQNGREKQSIAYFEKAIKDLTYSAPDKVLNNAGVCSLRLKDVVSAERYFMQGFREQPSNPSINVNLAKIYYDQADYEKAKFYIDRVVKADIMAADVLWLAIKIENKRLDQVAVTGLSTQLRRRHPTSKEYGLLQRGAFNE</sequence>
<dbReference type="SMART" id="SM00028">
    <property type="entry name" value="TPR"/>
    <property type="match status" value="4"/>
</dbReference>
<proteinExistence type="predicted"/>
<dbReference type="NCBIfam" id="TIGR02521">
    <property type="entry name" value="type_IV_pilW"/>
    <property type="match status" value="1"/>
</dbReference>
<organism evidence="2 3">
    <name type="scientific">Undibacterium piscinae</name>
    <dbReference type="NCBI Taxonomy" id="2495591"/>
    <lineage>
        <taxon>Bacteria</taxon>
        <taxon>Pseudomonadati</taxon>
        <taxon>Pseudomonadota</taxon>
        <taxon>Betaproteobacteria</taxon>
        <taxon>Burkholderiales</taxon>
        <taxon>Oxalobacteraceae</taxon>
        <taxon>Undibacterium</taxon>
    </lineage>
</organism>
<dbReference type="AlphaFoldDB" id="A0A6M4A9M5"/>
<dbReference type="InterPro" id="IPR019734">
    <property type="entry name" value="TPR_rpt"/>
</dbReference>
<dbReference type="KEGG" id="upi:EJG51_004830"/>
<accession>A0A6M4A9M5</accession>
<dbReference type="Pfam" id="PF13429">
    <property type="entry name" value="TPR_15"/>
    <property type="match status" value="1"/>
</dbReference>
<gene>
    <name evidence="2" type="primary">pilW</name>
    <name evidence="2" type="ORF">EJG51_004830</name>
</gene>
<feature type="repeat" description="TPR" evidence="1">
    <location>
        <begin position="39"/>
        <end position="72"/>
    </location>
</feature>
<dbReference type="Proteomes" id="UP000274350">
    <property type="component" value="Chromosome"/>
</dbReference>
<dbReference type="Gene3D" id="1.25.40.10">
    <property type="entry name" value="Tetratricopeptide repeat domain"/>
    <property type="match status" value="1"/>
</dbReference>